<accession>A0A370GCC2</accession>
<dbReference type="InterPro" id="IPR019734">
    <property type="entry name" value="TPR_rpt"/>
</dbReference>
<dbReference type="InterPro" id="IPR036388">
    <property type="entry name" value="WH-like_DNA-bd_sf"/>
</dbReference>
<evidence type="ECO:0000256" key="1">
    <source>
        <dbReference type="ARBA" id="ARBA00023015"/>
    </source>
</evidence>
<dbReference type="AlphaFoldDB" id="A0A370GCC2"/>
<evidence type="ECO:0000313" key="5">
    <source>
        <dbReference type="EMBL" id="RDI41361.1"/>
    </source>
</evidence>
<keyword evidence="2" id="KW-0804">Transcription</keyword>
<name>A0A370GCC2_9BACI</name>
<evidence type="ECO:0000256" key="2">
    <source>
        <dbReference type="ARBA" id="ARBA00023163"/>
    </source>
</evidence>
<reference evidence="5 6" key="1">
    <citation type="submission" date="2018-07" db="EMBL/GenBank/DDBJ databases">
        <title>Genomic Encyclopedia of Type Strains, Phase IV (KMG-IV): sequencing the most valuable type-strain genomes for metagenomic binning, comparative biology and taxonomic classification.</title>
        <authorList>
            <person name="Goeker M."/>
        </authorList>
    </citation>
    <scope>NUCLEOTIDE SEQUENCE [LARGE SCALE GENOMIC DNA]</scope>
    <source>
        <strain evidence="5 6">DSM 25281</strain>
    </source>
</reference>
<dbReference type="InterPro" id="IPR011990">
    <property type="entry name" value="TPR-like_helical_dom_sf"/>
</dbReference>
<feature type="repeat" description="TPR" evidence="3">
    <location>
        <begin position="806"/>
        <end position="839"/>
    </location>
</feature>
<comment type="caution">
    <text evidence="5">The sequence shown here is derived from an EMBL/GenBank/DDBJ whole genome shotgun (WGS) entry which is preliminary data.</text>
</comment>
<dbReference type="SUPFAM" id="SSF48452">
    <property type="entry name" value="TPR-like"/>
    <property type="match status" value="2"/>
</dbReference>
<evidence type="ECO:0000256" key="3">
    <source>
        <dbReference type="PROSITE-ProRule" id="PRU00339"/>
    </source>
</evidence>
<dbReference type="SUPFAM" id="SSF46894">
    <property type="entry name" value="C-terminal effector domain of the bipartite response regulators"/>
    <property type="match status" value="1"/>
</dbReference>
<feature type="domain" description="Bacterial transcriptional activator" evidence="4">
    <location>
        <begin position="750"/>
        <end position="890"/>
    </location>
</feature>
<dbReference type="InterPro" id="IPR027417">
    <property type="entry name" value="P-loop_NTPase"/>
</dbReference>
<dbReference type="SMART" id="SM00028">
    <property type="entry name" value="TPR"/>
    <property type="match status" value="5"/>
</dbReference>
<keyword evidence="1" id="KW-0805">Transcription regulation</keyword>
<evidence type="ECO:0000313" key="6">
    <source>
        <dbReference type="Proteomes" id="UP000255326"/>
    </source>
</evidence>
<protein>
    <submittedName>
        <fullName evidence="5">Transcriptional activator</fullName>
    </submittedName>
</protein>
<dbReference type="PANTHER" id="PTHR35807">
    <property type="entry name" value="TRANSCRIPTIONAL REGULATOR REDD-RELATED"/>
    <property type="match status" value="1"/>
</dbReference>
<sequence length="890" mass="102486">MGKLASQLAIPKMGMSFERPDKFSMLDQAFHRPVMSITAPGGFGKSALISNYLLCRARQAFWFNFAEKKWSLEEFVYLLADGLGISGDEDEVLHIQLSILESIAYWESPLSIVLDDFHNNESAEIPAFIHQLIQHASSSVNVVMLNSTKPDFPLTRLKIQNKLVEWNEQELQFTKEETASFFQQENRSLTAAELDFLHKKLGGWPAALSLLAASIKGPVPISSEILLKHAPFKELFEEFEPFLKDADDTELAVLYHSSLIHELDPQVMVELGIDYSLLEEIWLNRTFIRQMDNAQSYIPIFRDYLYQKLTSFIGKRPLRHMHEAAAKIYERGYQYYFSFAHFLAAGHFEEAARLMQKMMNMYTPEQFLLLLDGSLEEICPAISTAAFSLFLFRCVPIALLRSYIEPIRTSLVTNQSEAIPFYKILLRHRLGLILFYSGEIEEAKELFTESLKESREAGSHDLISVNLSLIAQCCRFTGEIEEGIQFARMALTNAEQYNTVDSRMHSSWILTELLLEKKELALAEPLLKDLARLAEEYADEGAKVYPLIAMGKYYRLTGELKKAMECTESGIARAEKFMLDTDLGWGYMELGLIHLEMGEKERGEELLKKSQKYFAHYRYFNGLLQTFINQINSVKDTVSAPVERTASGLSVSLLGNFQLMQNGNEISLKRKSSLRLMVYLAAQYGQKIPKDRLLEDLFPDGSYHSQTNRFYVSLSGLRKSLEPDAASGRQSRYIIQTGESIYFDDQYCDIDLKRFHSLIKAQAPSQEAKIANFLEAETLYKGDLLKEFPYESFLEPIREQTKRSFLDILEEIGYYYWSIEEYSKAQTRFDRILQMDEYNEPIYWKYLRSLLDKGFIKQAKDIAASMEQKFEIEMGVPVKQKLQTLFDSYK</sequence>
<gene>
    <name evidence="5" type="ORF">DFR59_10811</name>
</gene>
<dbReference type="SUPFAM" id="SSF52540">
    <property type="entry name" value="P-loop containing nucleoside triphosphate hydrolases"/>
    <property type="match status" value="1"/>
</dbReference>
<organism evidence="5 6">
    <name type="scientific">Falsibacillus pallidus</name>
    <dbReference type="NCBI Taxonomy" id="493781"/>
    <lineage>
        <taxon>Bacteria</taxon>
        <taxon>Bacillati</taxon>
        <taxon>Bacillota</taxon>
        <taxon>Bacilli</taxon>
        <taxon>Bacillales</taxon>
        <taxon>Bacillaceae</taxon>
        <taxon>Falsibacillus</taxon>
    </lineage>
</organism>
<dbReference type="EMBL" id="QQAY01000008">
    <property type="protein sequence ID" value="RDI41361.1"/>
    <property type="molecule type" value="Genomic_DNA"/>
</dbReference>
<dbReference type="PROSITE" id="PS50005">
    <property type="entry name" value="TPR"/>
    <property type="match status" value="1"/>
</dbReference>
<dbReference type="Gene3D" id="1.10.10.10">
    <property type="entry name" value="Winged helix-like DNA-binding domain superfamily/Winged helix DNA-binding domain"/>
    <property type="match status" value="1"/>
</dbReference>
<dbReference type="Gene3D" id="1.25.40.10">
    <property type="entry name" value="Tetratricopeptide repeat domain"/>
    <property type="match status" value="2"/>
</dbReference>
<dbReference type="Pfam" id="PF03704">
    <property type="entry name" value="BTAD"/>
    <property type="match status" value="1"/>
</dbReference>
<dbReference type="RefSeq" id="WP_114746027.1">
    <property type="nucleotide sequence ID" value="NZ_QQAY01000008.1"/>
</dbReference>
<dbReference type="InterPro" id="IPR051677">
    <property type="entry name" value="AfsR-DnrI-RedD_regulator"/>
</dbReference>
<dbReference type="Pfam" id="PF13424">
    <property type="entry name" value="TPR_12"/>
    <property type="match status" value="1"/>
</dbReference>
<dbReference type="OrthoDB" id="1137593at2"/>
<dbReference type="InterPro" id="IPR016032">
    <property type="entry name" value="Sig_transdc_resp-reg_C-effctor"/>
</dbReference>
<proteinExistence type="predicted"/>
<keyword evidence="6" id="KW-1185">Reference proteome</keyword>
<dbReference type="SMART" id="SM01043">
    <property type="entry name" value="BTAD"/>
    <property type="match status" value="1"/>
</dbReference>
<dbReference type="GO" id="GO:0003677">
    <property type="term" value="F:DNA binding"/>
    <property type="evidence" value="ECO:0007669"/>
    <property type="project" value="InterPro"/>
</dbReference>
<keyword evidence="3" id="KW-0802">TPR repeat</keyword>
<dbReference type="InterPro" id="IPR005158">
    <property type="entry name" value="BTAD"/>
</dbReference>
<evidence type="ECO:0000259" key="4">
    <source>
        <dbReference type="SMART" id="SM01043"/>
    </source>
</evidence>
<dbReference type="Proteomes" id="UP000255326">
    <property type="component" value="Unassembled WGS sequence"/>
</dbReference>
<dbReference type="GO" id="GO:0006355">
    <property type="term" value="P:regulation of DNA-templated transcription"/>
    <property type="evidence" value="ECO:0007669"/>
    <property type="project" value="InterPro"/>
</dbReference>